<reference evidence="1 2" key="1">
    <citation type="submission" date="2024-06" db="EMBL/GenBank/DDBJ databases">
        <title>A chromosome level genome sequence of Diviner's sage (Salvia divinorum).</title>
        <authorList>
            <person name="Ford S.A."/>
            <person name="Ro D.-K."/>
            <person name="Ness R.W."/>
            <person name="Phillips M.A."/>
        </authorList>
    </citation>
    <scope>NUCLEOTIDE SEQUENCE [LARGE SCALE GENOMIC DNA]</scope>
    <source>
        <strain evidence="1">SAF-2024a</strain>
        <tissue evidence="1">Leaf</tissue>
    </source>
</reference>
<accession>A0ABD1HIE6</accession>
<organism evidence="1 2">
    <name type="scientific">Salvia divinorum</name>
    <name type="common">Maria pastora</name>
    <name type="synonym">Diviner's sage</name>
    <dbReference type="NCBI Taxonomy" id="28513"/>
    <lineage>
        <taxon>Eukaryota</taxon>
        <taxon>Viridiplantae</taxon>
        <taxon>Streptophyta</taxon>
        <taxon>Embryophyta</taxon>
        <taxon>Tracheophyta</taxon>
        <taxon>Spermatophyta</taxon>
        <taxon>Magnoliopsida</taxon>
        <taxon>eudicotyledons</taxon>
        <taxon>Gunneridae</taxon>
        <taxon>Pentapetalae</taxon>
        <taxon>asterids</taxon>
        <taxon>lamiids</taxon>
        <taxon>Lamiales</taxon>
        <taxon>Lamiaceae</taxon>
        <taxon>Nepetoideae</taxon>
        <taxon>Mentheae</taxon>
        <taxon>Salviinae</taxon>
        <taxon>Salvia</taxon>
        <taxon>Salvia subgen. Calosphace</taxon>
    </lineage>
</organism>
<gene>
    <name evidence="1" type="ORF">AAHA92_11868</name>
</gene>
<name>A0ABD1HIE6_SALDI</name>
<protein>
    <submittedName>
        <fullName evidence="1">Uncharacterized protein</fullName>
    </submittedName>
</protein>
<evidence type="ECO:0000313" key="2">
    <source>
        <dbReference type="Proteomes" id="UP001567538"/>
    </source>
</evidence>
<dbReference type="Proteomes" id="UP001567538">
    <property type="component" value="Unassembled WGS sequence"/>
</dbReference>
<comment type="caution">
    <text evidence="1">The sequence shown here is derived from an EMBL/GenBank/DDBJ whole genome shotgun (WGS) entry which is preliminary data.</text>
</comment>
<dbReference type="EMBL" id="JBEAFC010000005">
    <property type="protein sequence ID" value="KAL1556216.1"/>
    <property type="molecule type" value="Genomic_DNA"/>
</dbReference>
<dbReference type="AlphaFoldDB" id="A0ABD1HIE6"/>
<keyword evidence="2" id="KW-1185">Reference proteome</keyword>
<sequence length="78" mass="8887">MEKAVVQVFQHRATAVHVLPTLRCPPSNWSFLSLDFSLIICRKIDLTLEIKGFFVALNRTHGLPSISCFTTQELFPRV</sequence>
<proteinExistence type="predicted"/>
<evidence type="ECO:0000313" key="1">
    <source>
        <dbReference type="EMBL" id="KAL1556216.1"/>
    </source>
</evidence>